<protein>
    <submittedName>
        <fullName evidence="1">Uncharacterized protein</fullName>
    </submittedName>
</protein>
<gene>
    <name evidence="1" type="ORF">PGTG_11153</name>
</gene>
<dbReference type="EMBL" id="DS178293">
    <property type="protein sequence ID" value="EFP84984.1"/>
    <property type="molecule type" value="Genomic_DNA"/>
</dbReference>
<dbReference type="AlphaFoldDB" id="E3KL09"/>
<sequence length="155" mass="16541">MKGRILGHPITQARTADRSGASKSAQICLPQFLTGSGGPTAACNRAARPDCSTLQSIVARVSPRFSRVGAGRFARQTPRRAAVELQWWCTSLRLLILSPQSTIQSRVERRAEVGRHSLQKVGFMNVSISEAVRAPLLPLTGSAAEVGKVHGAAVT</sequence>
<dbReference type="RefSeq" id="XP_003329403.1">
    <property type="nucleotide sequence ID" value="XM_003329355.1"/>
</dbReference>
<organism evidence="1 2">
    <name type="scientific">Puccinia graminis f. sp. tritici (strain CRL 75-36-700-3 / race SCCL)</name>
    <name type="common">Black stem rust fungus</name>
    <dbReference type="NCBI Taxonomy" id="418459"/>
    <lineage>
        <taxon>Eukaryota</taxon>
        <taxon>Fungi</taxon>
        <taxon>Dikarya</taxon>
        <taxon>Basidiomycota</taxon>
        <taxon>Pucciniomycotina</taxon>
        <taxon>Pucciniomycetes</taxon>
        <taxon>Pucciniales</taxon>
        <taxon>Pucciniaceae</taxon>
        <taxon>Puccinia</taxon>
    </lineage>
</organism>
<proteinExistence type="predicted"/>
<dbReference type="InParanoid" id="E3KL09"/>
<dbReference type="Proteomes" id="UP000008783">
    <property type="component" value="Unassembled WGS sequence"/>
</dbReference>
<reference key="1">
    <citation type="submission" date="2007-01" db="EMBL/GenBank/DDBJ databases">
        <title>The Genome Sequence of Puccinia graminis f. sp. tritici Strain CRL 75-36-700-3.</title>
        <authorList>
            <consortium name="The Broad Institute Genome Sequencing Platform"/>
            <person name="Birren B."/>
            <person name="Lander E."/>
            <person name="Galagan J."/>
            <person name="Nusbaum C."/>
            <person name="Devon K."/>
            <person name="Cuomo C."/>
            <person name="Jaffe D."/>
            <person name="Butler J."/>
            <person name="Alvarez P."/>
            <person name="Gnerre S."/>
            <person name="Grabherr M."/>
            <person name="Mauceli E."/>
            <person name="Brockman W."/>
            <person name="Young S."/>
            <person name="LaButti K."/>
            <person name="Sykes S."/>
            <person name="DeCaprio D."/>
            <person name="Crawford M."/>
            <person name="Koehrsen M."/>
            <person name="Engels R."/>
            <person name="Montgomery P."/>
            <person name="Pearson M."/>
            <person name="Howarth C."/>
            <person name="Larson L."/>
            <person name="White J."/>
            <person name="Zeng Q."/>
            <person name="Kodira C."/>
            <person name="Yandava C."/>
            <person name="Alvarado L."/>
            <person name="O'Leary S."/>
            <person name="Szabo L."/>
            <person name="Dean R."/>
            <person name="Schein J."/>
        </authorList>
    </citation>
    <scope>NUCLEOTIDE SEQUENCE</scope>
    <source>
        <strain>CRL 75-36-700-3</strain>
    </source>
</reference>
<keyword evidence="2" id="KW-1185">Reference proteome</keyword>
<dbReference type="GeneID" id="10526956"/>
<dbReference type="KEGG" id="pgr:PGTG_11153"/>
<accession>E3KL09</accession>
<evidence type="ECO:0000313" key="2">
    <source>
        <dbReference type="Proteomes" id="UP000008783"/>
    </source>
</evidence>
<reference evidence="2" key="2">
    <citation type="journal article" date="2011" name="Proc. Natl. Acad. Sci. U.S.A.">
        <title>Obligate biotrophy features unraveled by the genomic analysis of rust fungi.</title>
        <authorList>
            <person name="Duplessis S."/>
            <person name="Cuomo C.A."/>
            <person name="Lin Y.-C."/>
            <person name="Aerts A."/>
            <person name="Tisserant E."/>
            <person name="Veneault-Fourrey C."/>
            <person name="Joly D.L."/>
            <person name="Hacquard S."/>
            <person name="Amselem J."/>
            <person name="Cantarel B.L."/>
            <person name="Chiu R."/>
            <person name="Coutinho P.M."/>
            <person name="Feau N."/>
            <person name="Field M."/>
            <person name="Frey P."/>
            <person name="Gelhaye E."/>
            <person name="Goldberg J."/>
            <person name="Grabherr M.G."/>
            <person name="Kodira C.D."/>
            <person name="Kohler A."/>
            <person name="Kuees U."/>
            <person name="Lindquist E.A."/>
            <person name="Lucas S.M."/>
            <person name="Mago R."/>
            <person name="Mauceli E."/>
            <person name="Morin E."/>
            <person name="Murat C."/>
            <person name="Pangilinan J.L."/>
            <person name="Park R."/>
            <person name="Pearson M."/>
            <person name="Quesneville H."/>
            <person name="Rouhier N."/>
            <person name="Sakthikumar S."/>
            <person name="Salamov A.A."/>
            <person name="Schmutz J."/>
            <person name="Selles B."/>
            <person name="Shapiro H."/>
            <person name="Tanguay P."/>
            <person name="Tuskan G.A."/>
            <person name="Henrissat B."/>
            <person name="Van de Peer Y."/>
            <person name="Rouze P."/>
            <person name="Ellis J.G."/>
            <person name="Dodds P.N."/>
            <person name="Schein J.E."/>
            <person name="Zhong S."/>
            <person name="Hamelin R.C."/>
            <person name="Grigoriev I.V."/>
            <person name="Szabo L.J."/>
            <person name="Martin F."/>
        </authorList>
    </citation>
    <scope>NUCLEOTIDE SEQUENCE [LARGE SCALE GENOMIC DNA]</scope>
    <source>
        <strain evidence="2">CRL 75-36-700-3 / race SCCL</strain>
    </source>
</reference>
<evidence type="ECO:0000313" key="1">
    <source>
        <dbReference type="EMBL" id="EFP84984.1"/>
    </source>
</evidence>
<name>E3KL09_PUCGT</name>
<dbReference type="VEuPathDB" id="FungiDB:PGTG_11153"/>
<dbReference type="HOGENOM" id="CLU_1696377_0_0_1"/>